<evidence type="ECO:0000313" key="2">
    <source>
        <dbReference type="EMBL" id="PPQ74456.1"/>
    </source>
</evidence>
<feature type="region of interest" description="Disordered" evidence="1">
    <location>
        <begin position="1"/>
        <end position="47"/>
    </location>
</feature>
<evidence type="ECO:0000313" key="3">
    <source>
        <dbReference type="Proteomes" id="UP000284706"/>
    </source>
</evidence>
<protein>
    <submittedName>
        <fullName evidence="2">Uncharacterized protein</fullName>
    </submittedName>
</protein>
<evidence type="ECO:0000256" key="1">
    <source>
        <dbReference type="SAM" id="MobiDB-lite"/>
    </source>
</evidence>
<dbReference type="OrthoDB" id="2965483at2759"/>
<proteinExistence type="predicted"/>
<keyword evidence="3" id="KW-1185">Reference proteome</keyword>
<comment type="caution">
    <text evidence="2">The sequence shown here is derived from an EMBL/GenBank/DDBJ whole genome shotgun (WGS) entry which is preliminary data.</text>
</comment>
<dbReference type="Proteomes" id="UP000284706">
    <property type="component" value="Unassembled WGS sequence"/>
</dbReference>
<dbReference type="AlphaFoldDB" id="A0A409W7H2"/>
<sequence length="300" mass="33383">MPLLSEPDKAPSTATQLQAPASNCPSLPDDDRRHEAKQNANPGSGSARIKIRPATIAELQKEASLTSCWDEKRDFLGSVMLASWYWQDGIECVALGRLERAFVQLSRAATMSLEKLPNHKDYKKLKAAEKQALLVVRRLFLLVGIGEMTDELPLMNCGNERQNGLDMLSLLGEIQTILTQRYSEWLRNHFLADVQALPVSVPQRVPLMATQVRPRIANASPVVYPVALNPHVHPLPFPPLQMKPSARGPFYTLSRSAPSSTTNVNQYTLPPSRTDSTDYGIYCRRMAYSQETSFVEALPA</sequence>
<feature type="compositionally biased region" description="Polar residues" evidence="1">
    <location>
        <begin position="12"/>
        <end position="25"/>
    </location>
</feature>
<dbReference type="EMBL" id="NHYE01005339">
    <property type="protein sequence ID" value="PPQ74456.1"/>
    <property type="molecule type" value="Genomic_DNA"/>
</dbReference>
<accession>A0A409W7H2</accession>
<dbReference type="InParanoid" id="A0A409W7H2"/>
<organism evidence="2 3">
    <name type="scientific">Gymnopilus dilepis</name>
    <dbReference type="NCBI Taxonomy" id="231916"/>
    <lineage>
        <taxon>Eukaryota</taxon>
        <taxon>Fungi</taxon>
        <taxon>Dikarya</taxon>
        <taxon>Basidiomycota</taxon>
        <taxon>Agaricomycotina</taxon>
        <taxon>Agaricomycetes</taxon>
        <taxon>Agaricomycetidae</taxon>
        <taxon>Agaricales</taxon>
        <taxon>Agaricineae</taxon>
        <taxon>Hymenogastraceae</taxon>
        <taxon>Gymnopilus</taxon>
    </lineage>
</organism>
<gene>
    <name evidence="2" type="ORF">CVT26_001117</name>
</gene>
<dbReference type="Gene3D" id="1.20.58.80">
    <property type="entry name" value="Phosphotransferase system, lactose/cellobiose-type IIA subunit"/>
    <property type="match status" value="1"/>
</dbReference>
<dbReference type="STRING" id="231916.A0A409W7H2"/>
<name>A0A409W7H2_9AGAR</name>
<reference evidence="2 3" key="1">
    <citation type="journal article" date="2018" name="Evol. Lett.">
        <title>Horizontal gene cluster transfer increased hallucinogenic mushroom diversity.</title>
        <authorList>
            <person name="Reynolds H.T."/>
            <person name="Vijayakumar V."/>
            <person name="Gluck-Thaler E."/>
            <person name="Korotkin H.B."/>
            <person name="Matheny P.B."/>
            <person name="Slot J.C."/>
        </authorList>
    </citation>
    <scope>NUCLEOTIDE SEQUENCE [LARGE SCALE GENOMIC DNA]</scope>
    <source>
        <strain evidence="2 3">SRW20</strain>
    </source>
</reference>